<protein>
    <recommendedName>
        <fullName evidence="3">Lipoprotein</fullName>
    </recommendedName>
</protein>
<sequence>MIPASMLRLGSGLLLPLLAAASGYALGCGQSRHYWQTKLQAAVAEMQAADSRAQQQRQAAALEQQRQWRQRTDQLESRLLLQQQALQAQQRRQAQRIDDVTRNDGSRFTGLGPDSLRLYRQLLGYSDPLPGAQSLPAGAAAQTAGPDATRWVWVVGCRVSQNTKLSALPQLARAALTERLAAEDTNCYRLFHGSVE</sequence>
<dbReference type="Proteomes" id="UP001462502">
    <property type="component" value="Unassembled WGS sequence"/>
</dbReference>
<proteinExistence type="predicted"/>
<evidence type="ECO:0000313" key="2">
    <source>
        <dbReference type="Proteomes" id="UP001462502"/>
    </source>
</evidence>
<evidence type="ECO:0000313" key="1">
    <source>
        <dbReference type="EMBL" id="MEO9385529.1"/>
    </source>
</evidence>
<dbReference type="EMBL" id="JBDXMI010000001">
    <property type="protein sequence ID" value="MEO9385529.1"/>
    <property type="molecule type" value="Genomic_DNA"/>
</dbReference>
<name>A0ABV0IW58_9NEIS</name>
<dbReference type="RefSeq" id="WP_347949950.1">
    <property type="nucleotide sequence ID" value="NZ_JBDXMI010000001.1"/>
</dbReference>
<accession>A0ABV0IW58</accession>
<keyword evidence="2" id="KW-1185">Reference proteome</keyword>
<feature type="non-terminal residue" evidence="1">
    <location>
        <position position="196"/>
    </location>
</feature>
<reference evidence="1 2" key="1">
    <citation type="submission" date="2024-05" db="EMBL/GenBank/DDBJ databases">
        <authorList>
            <person name="De Oliveira J.P."/>
            <person name="Noriler S.A."/>
            <person name="De Oliveira A.G."/>
            <person name="Sipoli D.S."/>
        </authorList>
    </citation>
    <scope>NUCLEOTIDE SEQUENCE [LARGE SCALE GENOMIC DNA]</scope>
    <source>
        <strain evidence="1 2">LABIM192</strain>
    </source>
</reference>
<evidence type="ECO:0008006" key="3">
    <source>
        <dbReference type="Google" id="ProtNLM"/>
    </source>
</evidence>
<organism evidence="1 2">
    <name type="scientific">Chromobacterium phragmitis</name>
    <dbReference type="NCBI Taxonomy" id="2202141"/>
    <lineage>
        <taxon>Bacteria</taxon>
        <taxon>Pseudomonadati</taxon>
        <taxon>Pseudomonadota</taxon>
        <taxon>Betaproteobacteria</taxon>
        <taxon>Neisseriales</taxon>
        <taxon>Chromobacteriaceae</taxon>
        <taxon>Chromobacterium</taxon>
    </lineage>
</organism>
<gene>
    <name evidence="1" type="ORF">ABI908_15630</name>
</gene>
<comment type="caution">
    <text evidence="1">The sequence shown here is derived from an EMBL/GenBank/DDBJ whole genome shotgun (WGS) entry which is preliminary data.</text>
</comment>